<name>A0AAE1R0M3_9SOLA</name>
<evidence type="ECO:0000313" key="2">
    <source>
        <dbReference type="Proteomes" id="UP001291623"/>
    </source>
</evidence>
<organism evidence="1 2">
    <name type="scientific">Anisodus tanguticus</name>
    <dbReference type="NCBI Taxonomy" id="243964"/>
    <lineage>
        <taxon>Eukaryota</taxon>
        <taxon>Viridiplantae</taxon>
        <taxon>Streptophyta</taxon>
        <taxon>Embryophyta</taxon>
        <taxon>Tracheophyta</taxon>
        <taxon>Spermatophyta</taxon>
        <taxon>Magnoliopsida</taxon>
        <taxon>eudicotyledons</taxon>
        <taxon>Gunneridae</taxon>
        <taxon>Pentapetalae</taxon>
        <taxon>asterids</taxon>
        <taxon>lamiids</taxon>
        <taxon>Solanales</taxon>
        <taxon>Solanaceae</taxon>
        <taxon>Solanoideae</taxon>
        <taxon>Hyoscyameae</taxon>
        <taxon>Anisodus</taxon>
    </lineage>
</organism>
<dbReference type="AlphaFoldDB" id="A0AAE1R0M3"/>
<evidence type="ECO:0000313" key="1">
    <source>
        <dbReference type="EMBL" id="KAK4343409.1"/>
    </source>
</evidence>
<sequence>MASRKSNNIPCNNIYVVASVEGDRTGSMTRSMLRSSGIDKDKYFISLETPEKSKSSTMGATSRVLYQMRLLNQNPTLTSSRVDVIQLERSERTQRIRLLQPWSTLWFPGLRLITSLVLPRRSGDDGTDPSAPHYQVNRGMCTHGQCLLASNGSMLQG</sequence>
<accession>A0AAE1R0M3</accession>
<gene>
    <name evidence="1" type="ORF">RND71_036503</name>
</gene>
<comment type="caution">
    <text evidence="1">The sequence shown here is derived from an EMBL/GenBank/DDBJ whole genome shotgun (WGS) entry which is preliminary data.</text>
</comment>
<dbReference type="EMBL" id="JAVYJV010000020">
    <property type="protein sequence ID" value="KAK4343409.1"/>
    <property type="molecule type" value="Genomic_DNA"/>
</dbReference>
<keyword evidence="2" id="KW-1185">Reference proteome</keyword>
<proteinExistence type="predicted"/>
<reference evidence="1" key="1">
    <citation type="submission" date="2023-12" db="EMBL/GenBank/DDBJ databases">
        <title>Genome assembly of Anisodus tanguticus.</title>
        <authorList>
            <person name="Wang Y.-J."/>
        </authorList>
    </citation>
    <scope>NUCLEOTIDE SEQUENCE</scope>
    <source>
        <strain evidence="1">KB-2021</strain>
        <tissue evidence="1">Leaf</tissue>
    </source>
</reference>
<dbReference type="Proteomes" id="UP001291623">
    <property type="component" value="Unassembled WGS sequence"/>
</dbReference>
<protein>
    <submittedName>
        <fullName evidence="1">Uncharacterized protein</fullName>
    </submittedName>
</protein>